<evidence type="ECO:0000256" key="14">
    <source>
        <dbReference type="ARBA" id="ARBA00030048"/>
    </source>
</evidence>
<evidence type="ECO:0000256" key="4">
    <source>
        <dbReference type="ARBA" id="ARBA00008276"/>
    </source>
</evidence>
<comment type="catalytic activity">
    <reaction evidence="17">
        <text>(6S)-5,6,7,8-tetrahydrofolyl-(gamma-L-Glu)(n) + L-glutamate + ATP = (6S)-5,6,7,8-tetrahydrofolyl-(gamma-L-Glu)(n+1) + ADP + phosphate + H(+)</text>
        <dbReference type="Rhea" id="RHEA:10580"/>
        <dbReference type="Rhea" id="RHEA-COMP:14738"/>
        <dbReference type="Rhea" id="RHEA-COMP:14740"/>
        <dbReference type="ChEBI" id="CHEBI:15378"/>
        <dbReference type="ChEBI" id="CHEBI:29985"/>
        <dbReference type="ChEBI" id="CHEBI:30616"/>
        <dbReference type="ChEBI" id="CHEBI:43474"/>
        <dbReference type="ChEBI" id="CHEBI:141005"/>
        <dbReference type="ChEBI" id="CHEBI:456216"/>
        <dbReference type="EC" id="6.3.2.17"/>
    </reaction>
</comment>
<dbReference type="Pfam" id="PF08245">
    <property type="entry name" value="Mur_ligase_M"/>
    <property type="match status" value="1"/>
</dbReference>
<evidence type="ECO:0000256" key="17">
    <source>
        <dbReference type="ARBA" id="ARBA00047493"/>
    </source>
</evidence>
<protein>
    <recommendedName>
        <fullName evidence="7">Dihydrofolate synthase/folylpolyglutamate synthase</fullName>
        <ecNumber evidence="5">6.3.2.12</ecNumber>
        <ecNumber evidence="6">6.3.2.17</ecNumber>
    </recommendedName>
    <alternativeName>
        <fullName evidence="16">Folylpoly-gamma-glutamate synthetase-dihydrofolate synthetase</fullName>
    </alternativeName>
    <alternativeName>
        <fullName evidence="14">Folylpolyglutamate synthetase</fullName>
    </alternativeName>
    <alternativeName>
        <fullName evidence="15">Tetrahydrofolylpolyglutamate synthase</fullName>
    </alternativeName>
</protein>
<evidence type="ECO:0000256" key="7">
    <source>
        <dbReference type="ARBA" id="ARBA00019357"/>
    </source>
</evidence>
<evidence type="ECO:0000256" key="6">
    <source>
        <dbReference type="ARBA" id="ARBA00013025"/>
    </source>
</evidence>
<keyword evidence="10 21" id="KW-0547">Nucleotide-binding</keyword>
<evidence type="ECO:0000256" key="5">
    <source>
        <dbReference type="ARBA" id="ARBA00013023"/>
    </source>
</evidence>
<evidence type="ECO:0000256" key="9">
    <source>
        <dbReference type="ARBA" id="ARBA00022723"/>
    </source>
</evidence>
<evidence type="ECO:0000256" key="11">
    <source>
        <dbReference type="ARBA" id="ARBA00022840"/>
    </source>
</evidence>
<evidence type="ECO:0000256" key="2">
    <source>
        <dbReference type="ARBA" id="ARBA00004799"/>
    </source>
</evidence>
<reference evidence="25" key="1">
    <citation type="journal article" date="2019" name="Int. J. Syst. Evol. Microbiol.">
        <title>The Global Catalogue of Microorganisms (GCM) 10K type strain sequencing project: providing services to taxonomists for standard genome sequencing and annotation.</title>
        <authorList>
            <consortium name="The Broad Institute Genomics Platform"/>
            <consortium name="The Broad Institute Genome Sequencing Center for Infectious Disease"/>
            <person name="Wu L."/>
            <person name="Ma J."/>
        </authorList>
    </citation>
    <scope>NUCLEOTIDE SEQUENCE [LARGE SCALE GENOMIC DNA]</scope>
    <source>
        <strain evidence="25">CGMCC 4.7106</strain>
    </source>
</reference>
<dbReference type="InterPro" id="IPR001645">
    <property type="entry name" value="Folylpolyglutamate_synth"/>
</dbReference>
<evidence type="ECO:0000256" key="15">
    <source>
        <dbReference type="ARBA" id="ARBA00030592"/>
    </source>
</evidence>
<dbReference type="PIRSF" id="PIRSF001563">
    <property type="entry name" value="Folylpolyglu_synth"/>
    <property type="match status" value="1"/>
</dbReference>
<gene>
    <name evidence="24" type="ORF">ACFSSA_00175</name>
</gene>
<comment type="pathway">
    <text evidence="2">Cofactor biosynthesis; tetrahydrofolate biosynthesis; 7,8-dihydrofolate from 2-amino-4-hydroxy-6-hydroxymethyl-7,8-dihydropteridine diphosphate and 4-aminobenzoate: step 2/2.</text>
</comment>
<organism evidence="24 25">
    <name type="scientific">Luteolibacter algae</name>
    <dbReference type="NCBI Taxonomy" id="454151"/>
    <lineage>
        <taxon>Bacteria</taxon>
        <taxon>Pseudomonadati</taxon>
        <taxon>Verrucomicrobiota</taxon>
        <taxon>Verrucomicrobiia</taxon>
        <taxon>Verrucomicrobiales</taxon>
        <taxon>Verrucomicrobiaceae</taxon>
        <taxon>Luteolibacter</taxon>
    </lineage>
</organism>
<evidence type="ECO:0000256" key="18">
    <source>
        <dbReference type="ARBA" id="ARBA00047808"/>
    </source>
</evidence>
<dbReference type="InterPro" id="IPR036565">
    <property type="entry name" value="Mur-like_cat_sf"/>
</dbReference>
<keyword evidence="12" id="KW-0460">Magnesium</keyword>
<dbReference type="Gene3D" id="3.90.190.20">
    <property type="entry name" value="Mur ligase, C-terminal domain"/>
    <property type="match status" value="1"/>
</dbReference>
<dbReference type="GO" id="GO:0016874">
    <property type="term" value="F:ligase activity"/>
    <property type="evidence" value="ECO:0007669"/>
    <property type="project" value="UniProtKB-KW"/>
</dbReference>
<dbReference type="RefSeq" id="WP_386817739.1">
    <property type="nucleotide sequence ID" value="NZ_JBHUIT010000001.1"/>
</dbReference>
<dbReference type="PANTHER" id="PTHR11136:SF0">
    <property type="entry name" value="DIHYDROFOLATE SYNTHETASE-RELATED"/>
    <property type="match status" value="1"/>
</dbReference>
<keyword evidence="8 21" id="KW-0436">Ligase</keyword>
<dbReference type="PANTHER" id="PTHR11136">
    <property type="entry name" value="FOLYLPOLYGLUTAMATE SYNTHASE-RELATED"/>
    <property type="match status" value="1"/>
</dbReference>
<accession>A0ABW5D1Y6</accession>
<evidence type="ECO:0000256" key="13">
    <source>
        <dbReference type="ARBA" id="ARBA00022909"/>
    </source>
</evidence>
<dbReference type="Gene3D" id="3.40.1190.10">
    <property type="entry name" value="Mur-like, catalytic domain"/>
    <property type="match status" value="1"/>
</dbReference>
<evidence type="ECO:0000256" key="8">
    <source>
        <dbReference type="ARBA" id="ARBA00022598"/>
    </source>
</evidence>
<evidence type="ECO:0000256" key="16">
    <source>
        <dbReference type="ARBA" id="ARBA00032510"/>
    </source>
</evidence>
<dbReference type="SUPFAM" id="SSF53244">
    <property type="entry name" value="MurD-like peptide ligases, peptide-binding domain"/>
    <property type="match status" value="1"/>
</dbReference>
<proteinExistence type="inferred from homology"/>
<comment type="catalytic activity">
    <reaction evidence="18">
        <text>10-formyltetrahydrofolyl-(gamma-L-Glu)(n) + L-glutamate + ATP = 10-formyltetrahydrofolyl-(gamma-L-Glu)(n+1) + ADP + phosphate + H(+)</text>
        <dbReference type="Rhea" id="RHEA:51904"/>
        <dbReference type="Rhea" id="RHEA-COMP:13088"/>
        <dbReference type="Rhea" id="RHEA-COMP:14300"/>
        <dbReference type="ChEBI" id="CHEBI:15378"/>
        <dbReference type="ChEBI" id="CHEBI:29985"/>
        <dbReference type="ChEBI" id="CHEBI:30616"/>
        <dbReference type="ChEBI" id="CHEBI:43474"/>
        <dbReference type="ChEBI" id="CHEBI:134413"/>
        <dbReference type="ChEBI" id="CHEBI:456216"/>
        <dbReference type="EC" id="6.3.2.17"/>
    </reaction>
</comment>
<keyword evidence="13" id="KW-0289">Folate biosynthesis</keyword>
<name>A0ABW5D1Y6_9BACT</name>
<dbReference type="NCBIfam" id="TIGR01499">
    <property type="entry name" value="folC"/>
    <property type="match status" value="1"/>
</dbReference>
<comment type="catalytic activity">
    <reaction evidence="19">
        <text>(6R)-5,10-methylenetetrahydrofolyl-(gamma-L-Glu)(n) + L-glutamate + ATP = (6R)-5,10-methylenetetrahydrofolyl-(gamma-L-Glu)(n+1) + ADP + phosphate + H(+)</text>
        <dbReference type="Rhea" id="RHEA:51912"/>
        <dbReference type="Rhea" id="RHEA-COMP:13257"/>
        <dbReference type="Rhea" id="RHEA-COMP:13258"/>
        <dbReference type="ChEBI" id="CHEBI:15378"/>
        <dbReference type="ChEBI" id="CHEBI:29985"/>
        <dbReference type="ChEBI" id="CHEBI:30616"/>
        <dbReference type="ChEBI" id="CHEBI:43474"/>
        <dbReference type="ChEBI" id="CHEBI:136572"/>
        <dbReference type="ChEBI" id="CHEBI:456216"/>
        <dbReference type="EC" id="6.3.2.17"/>
    </reaction>
</comment>
<evidence type="ECO:0000313" key="24">
    <source>
        <dbReference type="EMBL" id="MFD2255077.1"/>
    </source>
</evidence>
<evidence type="ECO:0000256" key="10">
    <source>
        <dbReference type="ARBA" id="ARBA00022741"/>
    </source>
</evidence>
<dbReference type="SUPFAM" id="SSF53623">
    <property type="entry name" value="MurD-like peptide ligases, catalytic domain"/>
    <property type="match status" value="1"/>
</dbReference>
<evidence type="ECO:0000256" key="19">
    <source>
        <dbReference type="ARBA" id="ARBA00049035"/>
    </source>
</evidence>
<evidence type="ECO:0000313" key="25">
    <source>
        <dbReference type="Proteomes" id="UP001597375"/>
    </source>
</evidence>
<comment type="similarity">
    <text evidence="4 21">Belongs to the folylpolyglutamate synthase family.</text>
</comment>
<keyword evidence="11 21" id="KW-0067">ATP-binding</keyword>
<evidence type="ECO:0000256" key="21">
    <source>
        <dbReference type="PIRNR" id="PIRNR001563"/>
    </source>
</evidence>
<feature type="domain" description="Mur ligase central" evidence="23">
    <location>
        <begin position="45"/>
        <end position="185"/>
    </location>
</feature>
<dbReference type="InterPro" id="IPR013221">
    <property type="entry name" value="Mur_ligase_cen"/>
</dbReference>
<dbReference type="EMBL" id="JBHUIT010000001">
    <property type="protein sequence ID" value="MFD2255077.1"/>
    <property type="molecule type" value="Genomic_DNA"/>
</dbReference>
<feature type="domain" description="Mur ligase C-terminal" evidence="22">
    <location>
        <begin position="268"/>
        <end position="375"/>
    </location>
</feature>
<keyword evidence="9" id="KW-0479">Metal-binding</keyword>
<sequence>MDYKEAIDWLFGTQQFGIKLGLDGPRRLLREFLAFPKHGVKIVHVAGTNGKGSTCAMIDRVARSCGQRTGLFTSPHLIDYRERMRVSGEMISERRCAELLTKAREICGKLEIHPTFFEITLAVAMRWFREKECELIVLETGMGGRLDATTAVPADICVITPIGLDHTQWLGDTLAKVAGEKAGIMLEGVPVISAPQEPEAADVLEKEANQCRSPLEFVEEPLVGYGIALPGMHQKWNAAVAMAALHKLGLPLTYESVADGLAKVSWPGRFEKIVSNGKDIVLDGAHNPHAAKVLRETWNDEMKPGRGTLIFGAVESKDIAGVFKELKGLTERIIFCKVGTMRGLGCEELVKVLPEGEQSSAEAYGSFSEALVAARNYEGPILIAGSLFLVGEARAQLLGENFLASVQ</sequence>
<evidence type="ECO:0000256" key="20">
    <source>
        <dbReference type="ARBA" id="ARBA00049161"/>
    </source>
</evidence>
<comment type="function">
    <text evidence="1">Functions in two distinct reactions of the de novo folate biosynthetic pathway. Catalyzes the addition of a glutamate residue to dihydropteroate (7,8-dihydropteroate or H2Pte) to form dihydrofolate (7,8-dihydrofolate monoglutamate or H2Pte-Glu). Also catalyzes successive additions of L-glutamate to tetrahydrofolate or 10-formyltetrahydrofolate or 5,10-methylenetetrahydrofolate, leading to folylpolyglutamate derivatives.</text>
</comment>
<dbReference type="Pfam" id="PF02875">
    <property type="entry name" value="Mur_ligase_C"/>
    <property type="match status" value="1"/>
</dbReference>
<dbReference type="EC" id="6.3.2.12" evidence="5"/>
<keyword evidence="25" id="KW-1185">Reference proteome</keyword>
<dbReference type="InterPro" id="IPR036615">
    <property type="entry name" value="Mur_ligase_C_dom_sf"/>
</dbReference>
<evidence type="ECO:0000256" key="3">
    <source>
        <dbReference type="ARBA" id="ARBA00005150"/>
    </source>
</evidence>
<evidence type="ECO:0000259" key="22">
    <source>
        <dbReference type="Pfam" id="PF02875"/>
    </source>
</evidence>
<evidence type="ECO:0000256" key="12">
    <source>
        <dbReference type="ARBA" id="ARBA00022842"/>
    </source>
</evidence>
<dbReference type="EC" id="6.3.2.17" evidence="6"/>
<comment type="pathway">
    <text evidence="3">Cofactor biosynthesis; tetrahydrofolylpolyglutamate biosynthesis.</text>
</comment>
<comment type="catalytic activity">
    <reaction evidence="20">
        <text>7,8-dihydropteroate + L-glutamate + ATP = 7,8-dihydrofolate + ADP + phosphate + H(+)</text>
        <dbReference type="Rhea" id="RHEA:23584"/>
        <dbReference type="ChEBI" id="CHEBI:15378"/>
        <dbReference type="ChEBI" id="CHEBI:17839"/>
        <dbReference type="ChEBI" id="CHEBI:29985"/>
        <dbReference type="ChEBI" id="CHEBI:30616"/>
        <dbReference type="ChEBI" id="CHEBI:43474"/>
        <dbReference type="ChEBI" id="CHEBI:57451"/>
        <dbReference type="ChEBI" id="CHEBI:456216"/>
        <dbReference type="EC" id="6.3.2.12"/>
    </reaction>
</comment>
<dbReference type="Proteomes" id="UP001597375">
    <property type="component" value="Unassembled WGS sequence"/>
</dbReference>
<comment type="caution">
    <text evidence="24">The sequence shown here is derived from an EMBL/GenBank/DDBJ whole genome shotgun (WGS) entry which is preliminary data.</text>
</comment>
<dbReference type="InterPro" id="IPR004101">
    <property type="entry name" value="Mur_ligase_C"/>
</dbReference>
<evidence type="ECO:0000259" key="23">
    <source>
        <dbReference type="Pfam" id="PF08245"/>
    </source>
</evidence>
<evidence type="ECO:0000256" key="1">
    <source>
        <dbReference type="ARBA" id="ARBA00002714"/>
    </source>
</evidence>